<dbReference type="InterPro" id="IPR054189">
    <property type="entry name" value="DUF6894"/>
</dbReference>
<keyword evidence="3" id="KW-1185">Reference proteome</keyword>
<comment type="caution">
    <text evidence="2">The sequence shown here is derived from an EMBL/GenBank/DDBJ whole genome shotgun (WGS) entry which is preliminary data.</text>
</comment>
<organism evidence="2 3">
    <name type="scientific">Methylobacterium longum</name>
    <dbReference type="NCBI Taxonomy" id="767694"/>
    <lineage>
        <taxon>Bacteria</taxon>
        <taxon>Pseudomonadati</taxon>
        <taxon>Pseudomonadota</taxon>
        <taxon>Alphaproteobacteria</taxon>
        <taxon>Hyphomicrobiales</taxon>
        <taxon>Methylobacteriaceae</taxon>
        <taxon>Methylobacterium</taxon>
    </lineage>
</organism>
<evidence type="ECO:0000259" key="1">
    <source>
        <dbReference type="Pfam" id="PF21834"/>
    </source>
</evidence>
<proteinExistence type="predicted"/>
<evidence type="ECO:0000313" key="2">
    <source>
        <dbReference type="EMBL" id="MDN3572971.1"/>
    </source>
</evidence>
<protein>
    <recommendedName>
        <fullName evidence="1">DUF6894 domain-containing protein</fullName>
    </recommendedName>
</protein>
<gene>
    <name evidence="2" type="ORF">QWZ18_20365</name>
</gene>
<dbReference type="RefSeq" id="WP_238292977.1">
    <property type="nucleotide sequence ID" value="NZ_BPQS01000062.1"/>
</dbReference>
<name>A0ABT8AU79_9HYPH</name>
<dbReference type="EMBL" id="JAUFPT010000063">
    <property type="protein sequence ID" value="MDN3572971.1"/>
    <property type="molecule type" value="Genomic_DNA"/>
</dbReference>
<accession>A0ABT8AU79</accession>
<feature type="domain" description="DUF6894" evidence="1">
    <location>
        <begin position="3"/>
        <end position="72"/>
    </location>
</feature>
<evidence type="ECO:0000313" key="3">
    <source>
        <dbReference type="Proteomes" id="UP001244297"/>
    </source>
</evidence>
<dbReference type="Proteomes" id="UP001244297">
    <property type="component" value="Unassembled WGS sequence"/>
</dbReference>
<reference evidence="3" key="1">
    <citation type="journal article" date="2019" name="Int. J. Syst. Evol. Microbiol.">
        <title>The Global Catalogue of Microorganisms (GCM) 10K type strain sequencing project: providing services to taxonomists for standard genome sequencing and annotation.</title>
        <authorList>
            <consortium name="The Broad Institute Genomics Platform"/>
            <consortium name="The Broad Institute Genome Sequencing Center for Infectious Disease"/>
            <person name="Wu L."/>
            <person name="Ma J."/>
        </authorList>
    </citation>
    <scope>NUCLEOTIDE SEQUENCE [LARGE SCALE GENOMIC DNA]</scope>
    <source>
        <strain evidence="3">CECT 7806</strain>
    </source>
</reference>
<dbReference type="Pfam" id="PF21834">
    <property type="entry name" value="DUF6894"/>
    <property type="match status" value="1"/>
</dbReference>
<sequence>MPRYFFDFHDGQALRRDTEGSECGDDEAVRQEARHSLPEVAKGEIPKDGDKQAFTVLVRDESNATVYTATLTYAGLWLGDVPIPEHEPELDD</sequence>